<dbReference type="GO" id="GO:0016853">
    <property type="term" value="F:isomerase activity"/>
    <property type="evidence" value="ECO:0007669"/>
    <property type="project" value="UniProtKB-KW"/>
</dbReference>
<proteinExistence type="predicted"/>
<evidence type="ECO:0000313" key="2">
    <source>
        <dbReference type="EMBL" id="MBD3106864.1"/>
    </source>
</evidence>
<dbReference type="AlphaFoldDB" id="A0A927CTE4"/>
<gene>
    <name evidence="2" type="ORF">IEO70_00540</name>
</gene>
<comment type="caution">
    <text evidence="2">The sequence shown here is derived from an EMBL/GenBank/DDBJ whole genome shotgun (WGS) entry which is preliminary data.</text>
</comment>
<dbReference type="RefSeq" id="WP_190996407.1">
    <property type="nucleotide sequence ID" value="NZ_JACXSI010000001.1"/>
</dbReference>
<protein>
    <submittedName>
        <fullName evidence="2">Peptidyl-prolyl cis-trans isomerase</fullName>
    </submittedName>
</protein>
<reference evidence="2" key="1">
    <citation type="submission" date="2020-09" db="EMBL/GenBank/DDBJ databases">
        <title>Bacillus faecalis sp. nov., a moderately halophilic bacterium isolated from cow faeces.</title>
        <authorList>
            <person name="Jiang L."/>
            <person name="Lee J."/>
        </authorList>
    </citation>
    <scope>NUCLEOTIDE SEQUENCE</scope>
    <source>
        <strain evidence="2">AGMB 02131</strain>
    </source>
</reference>
<organism evidence="2 3">
    <name type="scientific">Peribacillus faecalis</name>
    <dbReference type="NCBI Taxonomy" id="2772559"/>
    <lineage>
        <taxon>Bacteria</taxon>
        <taxon>Bacillati</taxon>
        <taxon>Bacillota</taxon>
        <taxon>Bacilli</taxon>
        <taxon>Bacillales</taxon>
        <taxon>Bacillaceae</taxon>
        <taxon>Peribacillus</taxon>
    </lineage>
</organism>
<sequence length="163" mass="18601">MESIVQIKGNVGYSITLDPSVWLFDDRKQKLEDFFGAAIQEEDQLEAYTKAASEHWDREVTEGATPPSEKKEKKKTIKEQLTTETFGILFRDFLKNSAPTETAETVIVVSEEGNHAFPIEQAYQFVLCFSNQGKALTEDGPIHVYYNNNDTDKITKVREFIIE</sequence>
<accession>A0A927CTE4</accession>
<feature type="region of interest" description="Disordered" evidence="1">
    <location>
        <begin position="54"/>
        <end position="76"/>
    </location>
</feature>
<name>A0A927CTE4_9BACI</name>
<keyword evidence="2" id="KW-0413">Isomerase</keyword>
<dbReference type="EMBL" id="JACXSI010000001">
    <property type="protein sequence ID" value="MBD3106864.1"/>
    <property type="molecule type" value="Genomic_DNA"/>
</dbReference>
<keyword evidence="3" id="KW-1185">Reference proteome</keyword>
<evidence type="ECO:0000256" key="1">
    <source>
        <dbReference type="SAM" id="MobiDB-lite"/>
    </source>
</evidence>
<evidence type="ECO:0000313" key="3">
    <source>
        <dbReference type="Proteomes" id="UP000602076"/>
    </source>
</evidence>
<dbReference type="Proteomes" id="UP000602076">
    <property type="component" value="Unassembled WGS sequence"/>
</dbReference>